<organism evidence="1 2">
    <name type="scientific">Candidatus Liberibacter solanacearum</name>
    <dbReference type="NCBI Taxonomy" id="556287"/>
    <lineage>
        <taxon>Bacteria</taxon>
        <taxon>Pseudomonadati</taxon>
        <taxon>Pseudomonadota</taxon>
        <taxon>Alphaproteobacteria</taxon>
        <taxon>Hyphomicrobiales</taxon>
        <taxon>Rhizobiaceae</taxon>
        <taxon>Liberibacter</taxon>
    </lineage>
</organism>
<sequence>MGIFDTIKDNKIATGLIALGVAGTAASFLSKSGEGKASGETHAYRASLAEENAKRADVLYLEREEQARREGILDAGAFHIRAQSSGLSGASLDMWVGQRYRDAYKSVVNARNTREQTVDRFIKEAGWHRGNRRATDSSTNWSKAAIGLAGLASAGYGAYKLYKNSVTEEK</sequence>
<gene>
    <name evidence="1" type="ORF">C0030_006065</name>
</gene>
<protein>
    <submittedName>
        <fullName evidence="1">Uncharacterized protein</fullName>
    </submittedName>
</protein>
<dbReference type="AlphaFoldDB" id="A0A3R7Q3A1"/>
<comment type="caution">
    <text evidence="1">The sequence shown here is derived from an EMBL/GenBank/DDBJ whole genome shotgun (WGS) entry which is preliminary data.</text>
</comment>
<accession>A0A3R7Q3A1</accession>
<evidence type="ECO:0000313" key="1">
    <source>
        <dbReference type="EMBL" id="RPD36749.1"/>
    </source>
</evidence>
<dbReference type="EMBL" id="PKRU02000036">
    <property type="protein sequence ID" value="RPD36749.1"/>
    <property type="molecule type" value="Genomic_DNA"/>
</dbReference>
<reference evidence="1 2" key="1">
    <citation type="submission" date="2018-11" db="EMBL/GenBank/DDBJ databases">
        <title>Genome Analysis of Haplotype D of Candidatus Liberibacter Solanacearum.</title>
        <authorList>
            <person name="Katsir L."/>
            <person name="Ruan Z."/>
            <person name="Santos Garcia D."/>
            <person name="Piasezky A."/>
            <person name="Jiang J."/>
            <person name="Sela N."/>
            <person name="Freilich S."/>
            <person name="Bahar O."/>
        </authorList>
    </citation>
    <scope>NUCLEOTIDE SEQUENCE [LARGE SCALE GENOMIC DNA]</scope>
    <source>
        <strain evidence="2">haplotype D1</strain>
    </source>
</reference>
<dbReference type="RefSeq" id="WP_103847110.1">
    <property type="nucleotide sequence ID" value="NZ_PKRU02000036.1"/>
</dbReference>
<dbReference type="Proteomes" id="UP000236895">
    <property type="component" value="Unassembled WGS sequence"/>
</dbReference>
<evidence type="ECO:0000313" key="2">
    <source>
        <dbReference type="Proteomes" id="UP000236895"/>
    </source>
</evidence>
<name>A0A3R7Q3A1_9HYPH</name>
<proteinExistence type="predicted"/>